<evidence type="ECO:0000313" key="5">
    <source>
        <dbReference type="EMBL" id="RRD47602.1"/>
    </source>
</evidence>
<dbReference type="InterPro" id="IPR001680">
    <property type="entry name" value="WD40_rpt"/>
</dbReference>
<dbReference type="Proteomes" id="UP000280935">
    <property type="component" value="Unassembled WGS sequence"/>
</dbReference>
<dbReference type="SUPFAM" id="SSF69322">
    <property type="entry name" value="Tricorn protease domain 2"/>
    <property type="match status" value="1"/>
</dbReference>
<proteinExistence type="predicted"/>
<evidence type="ECO:0000256" key="1">
    <source>
        <dbReference type="ARBA" id="ARBA00022574"/>
    </source>
</evidence>
<feature type="compositionally biased region" description="Basic residues" evidence="4">
    <location>
        <begin position="636"/>
        <end position="647"/>
    </location>
</feature>
<dbReference type="Gene3D" id="2.130.10.10">
    <property type="entry name" value="YVTN repeat-like/Quinoprotein amine dehydrogenase"/>
    <property type="match status" value="4"/>
</dbReference>
<feature type="repeat" description="WD" evidence="3">
    <location>
        <begin position="158"/>
        <end position="190"/>
    </location>
</feature>
<feature type="region of interest" description="Disordered" evidence="4">
    <location>
        <begin position="627"/>
        <end position="647"/>
    </location>
</feature>
<dbReference type="SUPFAM" id="SSF50978">
    <property type="entry name" value="WD40 repeat-like"/>
    <property type="match status" value="1"/>
</dbReference>
<name>A0A3P1WM30_9ACTN</name>
<reference evidence="5 6" key="1">
    <citation type="submission" date="2018-11" db="EMBL/GenBank/DDBJ databases">
        <title>Genomes From Bacteria Associated with the Canine Oral Cavity: a Test Case for Automated Genome-Based Taxonomic Assignment.</title>
        <authorList>
            <person name="Coil D.A."/>
            <person name="Jospin G."/>
            <person name="Darling A.E."/>
            <person name="Wallis C."/>
            <person name="Davis I.J."/>
            <person name="Harris S."/>
            <person name="Eisen J.A."/>
            <person name="Holcombe L.J."/>
            <person name="O'Flynn C."/>
        </authorList>
    </citation>
    <scope>NUCLEOTIDE SEQUENCE [LARGE SCALE GENOMIC DNA]</scope>
    <source>
        <strain evidence="5 6">OH2822_COT-296</strain>
    </source>
</reference>
<dbReference type="AlphaFoldDB" id="A0A3P1WM30"/>
<dbReference type="SMART" id="SM00320">
    <property type="entry name" value="WD40"/>
    <property type="match status" value="7"/>
</dbReference>
<gene>
    <name evidence="5" type="ORF">EII35_14885</name>
</gene>
<keyword evidence="2" id="KW-0677">Repeat</keyword>
<feature type="repeat" description="WD" evidence="3">
    <location>
        <begin position="72"/>
        <end position="113"/>
    </location>
</feature>
<dbReference type="PANTHER" id="PTHR19879:SF9">
    <property type="entry name" value="TRANSCRIPTION INITIATION FACTOR TFIID SUBUNIT 5"/>
    <property type="match status" value="1"/>
</dbReference>
<dbReference type="EMBL" id="RQYT01000065">
    <property type="protein sequence ID" value="RRD47602.1"/>
    <property type="molecule type" value="Genomic_DNA"/>
</dbReference>
<dbReference type="PROSITE" id="PS00678">
    <property type="entry name" value="WD_REPEATS_1"/>
    <property type="match status" value="1"/>
</dbReference>
<feature type="repeat" description="WD" evidence="3">
    <location>
        <begin position="31"/>
        <end position="72"/>
    </location>
</feature>
<dbReference type="OrthoDB" id="3713209at2"/>
<protein>
    <submittedName>
        <fullName evidence="5">Uncharacterized protein</fullName>
    </submittedName>
</protein>
<dbReference type="InterPro" id="IPR015943">
    <property type="entry name" value="WD40/YVTN_repeat-like_dom_sf"/>
</dbReference>
<organism evidence="5 6">
    <name type="scientific">Arachnia propionica</name>
    <dbReference type="NCBI Taxonomy" id="1750"/>
    <lineage>
        <taxon>Bacteria</taxon>
        <taxon>Bacillati</taxon>
        <taxon>Actinomycetota</taxon>
        <taxon>Actinomycetes</taxon>
        <taxon>Propionibacteriales</taxon>
        <taxon>Propionibacteriaceae</taxon>
        <taxon>Arachnia</taxon>
    </lineage>
</organism>
<evidence type="ECO:0000256" key="3">
    <source>
        <dbReference type="PROSITE-ProRule" id="PRU00221"/>
    </source>
</evidence>
<evidence type="ECO:0000256" key="2">
    <source>
        <dbReference type="ARBA" id="ARBA00022737"/>
    </source>
</evidence>
<keyword evidence="1 3" id="KW-0853">WD repeat</keyword>
<comment type="caution">
    <text evidence="5">The sequence shown here is derived from an EMBL/GenBank/DDBJ whole genome shotgun (WGS) entry which is preliminary data.</text>
</comment>
<sequence>MPHTVLRGCADRRIPLSAHPLSQTCKNPRMIEGEHPHKTARAWSPDGSLLATAGLDGHCRIWDPDSPDPLLELPHFLGVLALAWSPDGSRIATGGESDWIHIWDATTGEHLRRLVSDLAVLELAWRDDDILQAVTADGVESWRVGSGEFLGLTPPSSYPPHSGDIRTVAWSPDGRWVASGSEDQTVRLWDPGLQLRRILAAPGPVRALAWHPDARTLAAAVDAEVLLWDVTTRTPPRSRPTGRLRDLGWSEDGTLLLGWFDDAVVLCHPGDGTMERFPVADVLAAAHTARGPMVVSRRGAVVEVRDLLGHRTRSPIACPSPCAAAISPDGELLALTSHDDAPRVWPLAGDDVVVELTGVRHQWTDLAWHGDSGRLLLHGGPSPALLWERATDTVEAVPGEGLGRARSIAWHADRFVAATPRIGLEIHDEVGLIAQTEDALWNTPVLAWAPAGRRFVVGSPLCPPRIWHLDHGPGPRLGASVEKAVWSPDGAHVVTLDRGNLLQVWRADDGALVWHTQFDGWVTLTWSPDGSHLVGTVEKDGQATRWAFTADGASAAQTDVPVEDPPFHPTGIDVTVSRDGVVRLCDTGTGAQLAPQIEHFPDGEVIVRNPVTKRITHATDGATRWLGTPGLANPLTRHHANPTHRHL</sequence>
<accession>A0A3P1WM30</accession>
<dbReference type="InterPro" id="IPR019775">
    <property type="entry name" value="WD40_repeat_CS"/>
</dbReference>
<dbReference type="InterPro" id="IPR036322">
    <property type="entry name" value="WD40_repeat_dom_sf"/>
</dbReference>
<evidence type="ECO:0000256" key="4">
    <source>
        <dbReference type="SAM" id="MobiDB-lite"/>
    </source>
</evidence>
<dbReference type="PROSITE" id="PS50082">
    <property type="entry name" value="WD_REPEATS_2"/>
    <property type="match status" value="3"/>
</dbReference>
<dbReference type="Pfam" id="PF00400">
    <property type="entry name" value="WD40"/>
    <property type="match status" value="4"/>
</dbReference>
<evidence type="ECO:0000313" key="6">
    <source>
        <dbReference type="Proteomes" id="UP000280935"/>
    </source>
</evidence>
<dbReference type="PANTHER" id="PTHR19879">
    <property type="entry name" value="TRANSCRIPTION INITIATION FACTOR TFIID"/>
    <property type="match status" value="1"/>
</dbReference>
<dbReference type="PROSITE" id="PS50294">
    <property type="entry name" value="WD_REPEATS_REGION"/>
    <property type="match status" value="3"/>
</dbReference>